<feature type="compositionally biased region" description="Pro residues" evidence="1">
    <location>
        <begin position="200"/>
        <end position="209"/>
    </location>
</feature>
<dbReference type="Gene3D" id="3.40.1410.10">
    <property type="entry name" value="Chorismate lyase-like"/>
    <property type="match status" value="1"/>
</dbReference>
<comment type="caution">
    <text evidence="2">The sequence shown here is derived from an EMBL/GenBank/DDBJ whole genome shotgun (WGS) entry which is preliminary data.</text>
</comment>
<dbReference type="Proteomes" id="UP000438448">
    <property type="component" value="Unassembled WGS sequence"/>
</dbReference>
<organism evidence="2 3">
    <name type="scientific">Nocardia macrotermitis</name>
    <dbReference type="NCBI Taxonomy" id="2585198"/>
    <lineage>
        <taxon>Bacteria</taxon>
        <taxon>Bacillati</taxon>
        <taxon>Actinomycetota</taxon>
        <taxon>Actinomycetes</taxon>
        <taxon>Mycobacteriales</taxon>
        <taxon>Nocardiaceae</taxon>
        <taxon>Nocardia</taxon>
    </lineage>
</organism>
<reference evidence="2 3" key="1">
    <citation type="submission" date="2019-10" db="EMBL/GenBank/DDBJ databases">
        <title>Nocardia macrotermitis sp. nov. and Nocardia aurantia sp. nov., isolated from the gut of fungus growing-termite Macrotermes natalensis.</title>
        <authorList>
            <person name="Benndorf R."/>
            <person name="Schwitalla J."/>
            <person name="Martin K."/>
            <person name="De Beer W."/>
            <person name="Kaster A.-K."/>
            <person name="Vollmers J."/>
            <person name="Poulsen M."/>
            <person name="Beemelmanns C."/>
        </authorList>
    </citation>
    <scope>NUCLEOTIDE SEQUENCE [LARGE SCALE GENOMIC DNA]</scope>
    <source>
        <strain evidence="2 3">RB20</strain>
    </source>
</reference>
<evidence type="ECO:0000256" key="1">
    <source>
        <dbReference type="SAM" id="MobiDB-lite"/>
    </source>
</evidence>
<name>A0A7K0D5B3_9NOCA</name>
<dbReference type="InterPro" id="IPR028978">
    <property type="entry name" value="Chorismate_lyase_/UTRA_dom_sf"/>
</dbReference>
<evidence type="ECO:0000313" key="3">
    <source>
        <dbReference type="Proteomes" id="UP000438448"/>
    </source>
</evidence>
<dbReference type="OrthoDB" id="4497714at2"/>
<proteinExistence type="predicted"/>
<gene>
    <name evidence="2" type="ORF">NRB20_36070</name>
</gene>
<accession>A0A7K0D5B3</accession>
<feature type="region of interest" description="Disordered" evidence="1">
    <location>
        <begin position="184"/>
        <end position="222"/>
    </location>
</feature>
<keyword evidence="3" id="KW-1185">Reference proteome</keyword>
<dbReference type="AlphaFoldDB" id="A0A7K0D5B3"/>
<dbReference type="RefSeq" id="WP_153411269.1">
    <property type="nucleotide sequence ID" value="NZ_WEGK01000007.1"/>
</dbReference>
<evidence type="ECO:0000313" key="2">
    <source>
        <dbReference type="EMBL" id="MQY20502.1"/>
    </source>
</evidence>
<dbReference type="SUPFAM" id="SSF64288">
    <property type="entry name" value="Chorismate lyase-like"/>
    <property type="match status" value="1"/>
</dbReference>
<protein>
    <submittedName>
        <fullName evidence="2">Uncharacterized protein</fullName>
    </submittedName>
</protein>
<sequence length="222" mass="23690">MTLTAPGPLDEPMSGGPGFRANPAAQIERFHHPATRILLASEGLTTTALEHLVGCGLNVRVSTQDEIPAAALPAFVATALRLRTTDRVVIRHSRLVTPERTISINYVAAPAQSTDANGLADLDTPIGHGLIARGLTQRRRIMWAGTRTWPDGRPCAARAYVMSLGGRPVSWIREAFDPDVIRAEHTAATTPEPELHDEPGPPWPGPPGDPTTTSAETRSAPA</sequence>
<feature type="region of interest" description="Disordered" evidence="1">
    <location>
        <begin position="1"/>
        <end position="22"/>
    </location>
</feature>
<dbReference type="EMBL" id="WEGK01000007">
    <property type="protein sequence ID" value="MQY20502.1"/>
    <property type="molecule type" value="Genomic_DNA"/>
</dbReference>